<keyword evidence="3" id="KW-1185">Reference proteome</keyword>
<proteinExistence type="predicted"/>
<organism evidence="2 3">
    <name type="scientific">Abeliophyllum distichum</name>
    <dbReference type="NCBI Taxonomy" id="126358"/>
    <lineage>
        <taxon>Eukaryota</taxon>
        <taxon>Viridiplantae</taxon>
        <taxon>Streptophyta</taxon>
        <taxon>Embryophyta</taxon>
        <taxon>Tracheophyta</taxon>
        <taxon>Spermatophyta</taxon>
        <taxon>Magnoliopsida</taxon>
        <taxon>eudicotyledons</taxon>
        <taxon>Gunneridae</taxon>
        <taxon>Pentapetalae</taxon>
        <taxon>asterids</taxon>
        <taxon>lamiids</taxon>
        <taxon>Lamiales</taxon>
        <taxon>Oleaceae</taxon>
        <taxon>Forsythieae</taxon>
        <taxon>Abeliophyllum</taxon>
    </lineage>
</organism>
<dbReference type="Pfam" id="PF13456">
    <property type="entry name" value="RVT_3"/>
    <property type="match status" value="1"/>
</dbReference>
<evidence type="ECO:0000313" key="3">
    <source>
        <dbReference type="Proteomes" id="UP001604336"/>
    </source>
</evidence>
<protein>
    <submittedName>
        <fullName evidence="2">Ribonuclease H</fullName>
    </submittedName>
</protein>
<dbReference type="PANTHER" id="PTHR48475:SF2">
    <property type="entry name" value="RIBONUCLEASE H"/>
    <property type="match status" value="1"/>
</dbReference>
<dbReference type="Proteomes" id="UP001604336">
    <property type="component" value="Unassembled WGS sequence"/>
</dbReference>
<dbReference type="InterPro" id="IPR036397">
    <property type="entry name" value="RNaseH_sf"/>
</dbReference>
<reference evidence="3" key="1">
    <citation type="submission" date="2024-07" db="EMBL/GenBank/DDBJ databases">
        <title>Two chromosome-level genome assemblies of Korean endemic species Abeliophyllum distichum and Forsythia ovata (Oleaceae).</title>
        <authorList>
            <person name="Jang H."/>
        </authorList>
    </citation>
    <scope>NUCLEOTIDE SEQUENCE [LARGE SCALE GENOMIC DNA]</scope>
</reference>
<accession>A0ABD1PHZ8</accession>
<dbReference type="AlphaFoldDB" id="A0ABD1PHZ8"/>
<gene>
    <name evidence="2" type="ORF">Adt_45611</name>
</gene>
<name>A0ABD1PHZ8_9LAMI</name>
<sequence length="121" mass="13474">MDPWARLGAGAEILLISLDSHNLNCTDSLGVQGIETMLLSIGELLAGLRLAQEMTAKKLHIYSDSQLVVSQVNGTFTAREQFMVAYMKKVKDLLSHFEVFELLQILRIENGYANALFEVSE</sequence>
<comment type="caution">
    <text evidence="2">The sequence shown here is derived from an EMBL/GenBank/DDBJ whole genome shotgun (WGS) entry which is preliminary data.</text>
</comment>
<dbReference type="EMBL" id="JBFOLK010000014">
    <property type="protein sequence ID" value="KAL2462191.1"/>
    <property type="molecule type" value="Genomic_DNA"/>
</dbReference>
<dbReference type="PANTHER" id="PTHR48475">
    <property type="entry name" value="RIBONUCLEASE H"/>
    <property type="match status" value="1"/>
</dbReference>
<feature type="domain" description="RNase H type-1" evidence="1">
    <location>
        <begin position="44"/>
        <end position="116"/>
    </location>
</feature>
<evidence type="ECO:0000259" key="1">
    <source>
        <dbReference type="Pfam" id="PF13456"/>
    </source>
</evidence>
<dbReference type="SUPFAM" id="SSF53098">
    <property type="entry name" value="Ribonuclease H-like"/>
    <property type="match status" value="1"/>
</dbReference>
<dbReference type="InterPro" id="IPR002156">
    <property type="entry name" value="RNaseH_domain"/>
</dbReference>
<dbReference type="Gene3D" id="3.30.420.10">
    <property type="entry name" value="Ribonuclease H-like superfamily/Ribonuclease H"/>
    <property type="match status" value="1"/>
</dbReference>
<dbReference type="InterPro" id="IPR012337">
    <property type="entry name" value="RNaseH-like_sf"/>
</dbReference>
<evidence type="ECO:0000313" key="2">
    <source>
        <dbReference type="EMBL" id="KAL2462191.1"/>
    </source>
</evidence>